<evidence type="ECO:0000313" key="13">
    <source>
        <dbReference type="Proteomes" id="UP000053237"/>
    </source>
</evidence>
<dbReference type="InterPro" id="IPR022751">
    <property type="entry name" value="Alpha_mannosyltransferase"/>
</dbReference>
<comment type="caution">
    <text evidence="12">The sequence shown here is derived from an EMBL/GenBank/DDBJ whole genome shotgun (WGS) entry which is preliminary data.</text>
</comment>
<comment type="subcellular location">
    <subcellularLocation>
        <location evidence="10">Endomembrane system</location>
        <topology evidence="10">Single-pass membrane protein</topology>
    </subcellularLocation>
    <subcellularLocation>
        <location evidence="1">Golgi apparatus membrane</location>
    </subcellularLocation>
    <subcellularLocation>
        <location evidence="2">Membrane</location>
        <topology evidence="2">Single-pass type II membrane protein</topology>
    </subcellularLocation>
</comment>
<organism evidence="12 13">
    <name type="scientific">Albugo candida</name>
    <dbReference type="NCBI Taxonomy" id="65357"/>
    <lineage>
        <taxon>Eukaryota</taxon>
        <taxon>Sar</taxon>
        <taxon>Stramenopiles</taxon>
        <taxon>Oomycota</taxon>
        <taxon>Peronosporomycetes</taxon>
        <taxon>Albuginales</taxon>
        <taxon>Albuginaceae</taxon>
        <taxon>Albugo</taxon>
    </lineage>
</organism>
<dbReference type="OrthoDB" id="430354at2759"/>
<evidence type="ECO:0000256" key="1">
    <source>
        <dbReference type="ARBA" id="ARBA00004394"/>
    </source>
</evidence>
<dbReference type="Gene3D" id="3.90.550.10">
    <property type="entry name" value="Spore Coat Polysaccharide Biosynthesis Protein SpsA, Chain A"/>
    <property type="match status" value="1"/>
</dbReference>
<dbReference type="InParanoid" id="A0A024GRN7"/>
<dbReference type="EMBL" id="CAIX01000284">
    <property type="protein sequence ID" value="CCI49239.1"/>
    <property type="molecule type" value="Genomic_DNA"/>
</dbReference>
<keyword evidence="7 11" id="KW-1133">Transmembrane helix</keyword>
<dbReference type="SUPFAM" id="SSF53448">
    <property type="entry name" value="Nucleotide-diphospho-sugar transferases"/>
    <property type="match status" value="1"/>
</dbReference>
<dbReference type="PANTHER" id="PTHR31646:SF1">
    <property type="entry name" value="ALPHA-1,2-MANNOSYLTRANSFERASE MNN2"/>
    <property type="match status" value="1"/>
</dbReference>
<evidence type="ECO:0000256" key="4">
    <source>
        <dbReference type="ARBA" id="ARBA00022679"/>
    </source>
</evidence>
<accession>A0A024GRN7</accession>
<evidence type="ECO:0000256" key="2">
    <source>
        <dbReference type="ARBA" id="ARBA00004606"/>
    </source>
</evidence>
<keyword evidence="13" id="KW-1185">Reference proteome</keyword>
<reference evidence="12 13" key="1">
    <citation type="submission" date="2012-05" db="EMBL/GenBank/DDBJ databases">
        <title>Recombination and specialization in a pathogen metapopulation.</title>
        <authorList>
            <person name="Gardiner A."/>
            <person name="Kemen E."/>
            <person name="Schultz-Larsen T."/>
            <person name="MacLean D."/>
            <person name="Van Oosterhout C."/>
            <person name="Jones J.D.G."/>
        </authorList>
    </citation>
    <scope>NUCLEOTIDE SEQUENCE [LARGE SCALE GENOMIC DNA]</scope>
    <source>
        <strain evidence="12 13">Ac Nc2</strain>
    </source>
</reference>
<dbReference type="GO" id="GO:0000139">
    <property type="term" value="C:Golgi membrane"/>
    <property type="evidence" value="ECO:0007669"/>
    <property type="project" value="UniProtKB-SubCell"/>
</dbReference>
<proteinExistence type="inferred from homology"/>
<keyword evidence="5 11" id="KW-0812">Transmembrane</keyword>
<evidence type="ECO:0000256" key="9">
    <source>
        <dbReference type="ARBA" id="ARBA00023136"/>
    </source>
</evidence>
<evidence type="ECO:0000256" key="10">
    <source>
        <dbReference type="ARBA" id="ARBA00037847"/>
    </source>
</evidence>
<dbReference type="Proteomes" id="UP000053237">
    <property type="component" value="Unassembled WGS sequence"/>
</dbReference>
<dbReference type="InterPro" id="IPR029044">
    <property type="entry name" value="Nucleotide-diphossugar_trans"/>
</dbReference>
<dbReference type="GO" id="GO:0000026">
    <property type="term" value="F:alpha-1,2-mannosyltransferase activity"/>
    <property type="evidence" value="ECO:0007669"/>
    <property type="project" value="TreeGrafter"/>
</dbReference>
<keyword evidence="6" id="KW-0735">Signal-anchor</keyword>
<keyword evidence="9 11" id="KW-0472">Membrane</keyword>
<dbReference type="GO" id="GO:0046354">
    <property type="term" value="P:mannan biosynthetic process"/>
    <property type="evidence" value="ECO:0007669"/>
    <property type="project" value="TreeGrafter"/>
</dbReference>
<evidence type="ECO:0000256" key="11">
    <source>
        <dbReference type="SAM" id="Phobius"/>
    </source>
</evidence>
<evidence type="ECO:0000256" key="7">
    <source>
        <dbReference type="ARBA" id="ARBA00022989"/>
    </source>
</evidence>
<dbReference type="AlphaFoldDB" id="A0A024GRN7"/>
<feature type="transmembrane region" description="Helical" evidence="11">
    <location>
        <begin position="14"/>
        <end position="35"/>
    </location>
</feature>
<protein>
    <submittedName>
        <fullName evidence="12">Uncharacterized protein</fullName>
    </submittedName>
</protein>
<keyword evidence="8" id="KW-0333">Golgi apparatus</keyword>
<evidence type="ECO:0000256" key="5">
    <source>
        <dbReference type="ARBA" id="ARBA00022692"/>
    </source>
</evidence>
<dbReference type="STRING" id="65357.A0A024GRN7"/>
<comment type="similarity">
    <text evidence="3">Belongs to the MNN1/MNT family.</text>
</comment>
<evidence type="ECO:0000313" key="12">
    <source>
        <dbReference type="EMBL" id="CCI49239.1"/>
    </source>
</evidence>
<gene>
    <name evidence="12" type="ORF">BN9_105210</name>
</gene>
<sequence length="591" mass="68695">MAQFLTILYKNPRFCRLVFVIILSVTTIWLCIFSGSPKRYIYAHPRLNTIDLHPNAQEKVRNLWQKDEMECVGWRATHTCDPYGLRDTYKDLSCDQMLPRSAGYCEIRNRTSGQVYHVMRSTCLGWVWNTRRKIQCNDALGFTEFSIRAAQDPSQKFASIEENVDTFMQFSNPSLTDSVLKQIRSNGDDTKTYSVPIEIQYGVVMVVYPRIVAGVYGIVRMLRDLGCTLPVEVWYHPREMTAEHSVLIHLYSHYNVLIRVIDQEDIKTFATKSYVIFHSTFENILFLDSDNIPVRDPTFLFQSKEFIEYGAIFWPDFWHPRTETPFNIHSQSVLWEILDMPYIEMFEQESGQILINRRRHEKALHKLWTYTFNKPDMLVKLDLVYGDKDLFRLAWINTTSPFFMIPHVVRLGGLYSVAEDFFCGLAMVQHDPDGKILFLHRNQVKLNGRSDQKTVLTHIQTFAGKFEEEHRVQAHVQNYRVKCKFHRLGQTSCFHLESKTLGNNGDLIQILPFSSTGFGDIEQHAIERSIEGRKLLSREEESLMMKIEQFDVNGSGLIAHYFASFVDEAVKTVDLDTSFVVFALENAACRN</sequence>
<dbReference type="PANTHER" id="PTHR31646">
    <property type="entry name" value="ALPHA-1,2-MANNOSYLTRANSFERASE MNN2"/>
    <property type="match status" value="1"/>
</dbReference>
<evidence type="ECO:0000256" key="6">
    <source>
        <dbReference type="ARBA" id="ARBA00022968"/>
    </source>
</evidence>
<keyword evidence="4" id="KW-0808">Transferase</keyword>
<name>A0A024GRN7_9STRA</name>
<dbReference type="Pfam" id="PF11051">
    <property type="entry name" value="Mannosyl_trans3"/>
    <property type="match status" value="1"/>
</dbReference>
<evidence type="ECO:0000256" key="3">
    <source>
        <dbReference type="ARBA" id="ARBA00009105"/>
    </source>
</evidence>
<evidence type="ECO:0000256" key="8">
    <source>
        <dbReference type="ARBA" id="ARBA00023034"/>
    </source>
</evidence>